<dbReference type="InterPro" id="IPR027417">
    <property type="entry name" value="P-loop_NTPase"/>
</dbReference>
<dbReference type="EMBL" id="MK838116">
    <property type="protein sequence ID" value="QDH47126.1"/>
    <property type="molecule type" value="Genomic_DNA"/>
</dbReference>
<dbReference type="EC" id="2.7.4.9" evidence="3"/>
<evidence type="ECO:0000313" key="12">
    <source>
        <dbReference type="Proteomes" id="UP000318420"/>
    </source>
</evidence>
<dbReference type="InterPro" id="IPR018094">
    <property type="entry name" value="Thymidylate_kinase"/>
</dbReference>
<keyword evidence="5" id="KW-0545">Nucleotide biosynthesis</keyword>
<comment type="catalytic activity">
    <reaction evidence="9">
        <text>dTMP + ATP = dTDP + ADP</text>
        <dbReference type="Rhea" id="RHEA:13517"/>
        <dbReference type="ChEBI" id="CHEBI:30616"/>
        <dbReference type="ChEBI" id="CHEBI:58369"/>
        <dbReference type="ChEBI" id="CHEBI:63528"/>
        <dbReference type="ChEBI" id="CHEBI:456216"/>
        <dbReference type="EC" id="2.7.4.9"/>
    </reaction>
</comment>
<dbReference type="UniPathway" id="UPA00575"/>
<evidence type="ECO:0000256" key="4">
    <source>
        <dbReference type="ARBA" id="ARBA00022679"/>
    </source>
</evidence>
<dbReference type="GO" id="GO:0006233">
    <property type="term" value="P:dTDP biosynthetic process"/>
    <property type="evidence" value="ECO:0007669"/>
    <property type="project" value="InterPro"/>
</dbReference>
<gene>
    <name evidence="11" type="ORF">LAh10_176</name>
</gene>
<evidence type="ECO:0000256" key="2">
    <source>
        <dbReference type="ARBA" id="ARBA00009776"/>
    </source>
</evidence>
<organism evidence="11 12">
    <name type="scientific">Aeromonas phage LAh10</name>
    <dbReference type="NCBI Taxonomy" id="2591025"/>
    <lineage>
        <taxon>Viruses</taxon>
        <taxon>Duplodnaviria</taxon>
        <taxon>Heunggongvirae</taxon>
        <taxon>Uroviricota</taxon>
        <taxon>Caudoviricetes</taxon>
        <taxon>Chimalliviridae</taxon>
        <taxon>Ludhianavirus</taxon>
        <taxon>Ludhianavirus LAh10</taxon>
    </lineage>
</organism>
<evidence type="ECO:0000256" key="6">
    <source>
        <dbReference type="ARBA" id="ARBA00022741"/>
    </source>
</evidence>
<evidence type="ECO:0000256" key="3">
    <source>
        <dbReference type="ARBA" id="ARBA00012980"/>
    </source>
</evidence>
<keyword evidence="12" id="KW-1185">Reference proteome</keyword>
<dbReference type="SUPFAM" id="SSF52540">
    <property type="entry name" value="P-loop containing nucleoside triphosphate hydrolases"/>
    <property type="match status" value="1"/>
</dbReference>
<keyword evidence="6" id="KW-0547">Nucleotide-binding</keyword>
<dbReference type="HAMAP" id="MF_00165">
    <property type="entry name" value="Thymidylate_kinase"/>
    <property type="match status" value="1"/>
</dbReference>
<accession>A0A514A1L3</accession>
<keyword evidence="7 11" id="KW-0418">Kinase</keyword>
<evidence type="ECO:0000256" key="7">
    <source>
        <dbReference type="ARBA" id="ARBA00022777"/>
    </source>
</evidence>
<dbReference type="PANTHER" id="PTHR10344">
    <property type="entry name" value="THYMIDYLATE KINASE"/>
    <property type="match status" value="1"/>
</dbReference>
<protein>
    <recommendedName>
        <fullName evidence="3">dTMP kinase</fullName>
        <ecNumber evidence="3">2.7.4.9</ecNumber>
    </recommendedName>
</protein>
<dbReference type="PANTHER" id="PTHR10344:SF4">
    <property type="entry name" value="UMP-CMP KINASE 2, MITOCHONDRIAL"/>
    <property type="match status" value="1"/>
</dbReference>
<evidence type="ECO:0000256" key="8">
    <source>
        <dbReference type="ARBA" id="ARBA00022840"/>
    </source>
</evidence>
<comment type="pathway">
    <text evidence="1">Pyrimidine metabolism; dTTP biosynthesis.</text>
</comment>
<evidence type="ECO:0000256" key="5">
    <source>
        <dbReference type="ARBA" id="ARBA00022727"/>
    </source>
</evidence>
<dbReference type="GO" id="GO:0006227">
    <property type="term" value="P:dUDP biosynthetic process"/>
    <property type="evidence" value="ECO:0007669"/>
    <property type="project" value="TreeGrafter"/>
</dbReference>
<proteinExistence type="inferred from homology"/>
<keyword evidence="8" id="KW-0067">ATP-binding</keyword>
<dbReference type="GO" id="GO:0004798">
    <property type="term" value="F:dTMP kinase activity"/>
    <property type="evidence" value="ECO:0007669"/>
    <property type="project" value="UniProtKB-EC"/>
</dbReference>
<evidence type="ECO:0000259" key="10">
    <source>
        <dbReference type="Pfam" id="PF02223"/>
    </source>
</evidence>
<feature type="domain" description="Thymidylate kinase-like" evidence="10">
    <location>
        <begin position="7"/>
        <end position="179"/>
    </location>
</feature>
<dbReference type="Proteomes" id="UP000318420">
    <property type="component" value="Segment"/>
</dbReference>
<reference evidence="11 12" key="1">
    <citation type="submission" date="2019-04" db="EMBL/GenBank/DDBJ databases">
        <title>Novel bacteriophages capable of disrupting biofilms from clinical strains of Aeromonas hydrophila with intrinsic antibiotic resistance.</title>
        <authorList>
            <person name="Kabwe M."/>
            <person name="Brown T.L."/>
            <person name="Speirs L."/>
            <person name="Ku H."/>
            <person name="Leach M."/>
            <person name="Chan H.T."/>
            <person name="Petrovski S."/>
            <person name="Lock P."/>
            <person name="Tucci J."/>
        </authorList>
    </citation>
    <scope>NUCLEOTIDE SEQUENCE [LARGE SCALE GENOMIC DNA]</scope>
</reference>
<evidence type="ECO:0000256" key="9">
    <source>
        <dbReference type="ARBA" id="ARBA00048743"/>
    </source>
</evidence>
<keyword evidence="4" id="KW-0808">Transferase</keyword>
<dbReference type="InterPro" id="IPR039430">
    <property type="entry name" value="Thymidylate_kin-like_dom"/>
</dbReference>
<comment type="similarity">
    <text evidence="2">Belongs to the thymidylate kinase family.</text>
</comment>
<dbReference type="Gene3D" id="3.40.50.300">
    <property type="entry name" value="P-loop containing nucleotide triphosphate hydrolases"/>
    <property type="match status" value="1"/>
</dbReference>
<dbReference type="Pfam" id="PF02223">
    <property type="entry name" value="Thymidylate_kin"/>
    <property type="match status" value="1"/>
</dbReference>
<evidence type="ECO:0000313" key="11">
    <source>
        <dbReference type="EMBL" id="QDH47126.1"/>
    </source>
</evidence>
<sequence length="230" mass="26402">MSYIVYEGLDFAGKSTLANAHAKHTKAKQVMEPFTGSPSFKALKEKLVSNTLTKDEEIQGYAVARVEAFKQVIHPYLSHSRDVISDRNVVSSMVYQSDDVVSMVEVLEYNRRLLQTYGYNINPDIIFFVDITHETFVKRFNDVEASGRPVDAKDRMFLDKAVFESYRTKYKKALKYLEETSDTVVHILSEDQHNVETILKLQKSSKCAITKKRNKMTDMQKQAKAAMYFA</sequence>
<dbReference type="GO" id="GO:0005524">
    <property type="term" value="F:ATP binding"/>
    <property type="evidence" value="ECO:0007669"/>
    <property type="project" value="UniProtKB-KW"/>
</dbReference>
<dbReference type="GO" id="GO:0006235">
    <property type="term" value="P:dTTP biosynthetic process"/>
    <property type="evidence" value="ECO:0007669"/>
    <property type="project" value="UniProtKB-UniPathway"/>
</dbReference>
<evidence type="ECO:0000256" key="1">
    <source>
        <dbReference type="ARBA" id="ARBA00004992"/>
    </source>
</evidence>
<name>A0A514A1L3_9CAUD</name>